<comment type="caution">
    <text evidence="3">The sequence shown here is derived from an EMBL/GenBank/DDBJ whole genome shotgun (WGS) entry which is preliminary data.</text>
</comment>
<dbReference type="Proteomes" id="UP001152795">
    <property type="component" value="Unassembled WGS sequence"/>
</dbReference>
<dbReference type="EMBL" id="CACRXK020013702">
    <property type="protein sequence ID" value="CAB4025611.1"/>
    <property type="molecule type" value="Genomic_DNA"/>
</dbReference>
<dbReference type="Pfam" id="PF16017">
    <property type="entry name" value="BTB_3"/>
    <property type="match status" value="1"/>
</dbReference>
<keyword evidence="4" id="KW-1185">Reference proteome</keyword>
<name>A0A7D9JAN1_PARCT</name>
<feature type="non-terminal residue" evidence="3">
    <location>
        <position position="295"/>
    </location>
</feature>
<evidence type="ECO:0000256" key="2">
    <source>
        <dbReference type="ARBA" id="ARBA00022490"/>
    </source>
</evidence>
<protein>
    <submittedName>
        <fullName evidence="3">Uncharacterized protein</fullName>
    </submittedName>
</protein>
<proteinExistence type="predicted"/>
<accession>A0A7D9JAN1</accession>
<dbReference type="PANTHER" id="PTHR21637">
    <property type="entry name" value="BTB/POZ DOMAIN-CONTAINING PROTEIN 10-RELATED"/>
    <property type="match status" value="1"/>
</dbReference>
<organism evidence="3 4">
    <name type="scientific">Paramuricea clavata</name>
    <name type="common">Red gorgonian</name>
    <name type="synonym">Violescent sea-whip</name>
    <dbReference type="NCBI Taxonomy" id="317549"/>
    <lineage>
        <taxon>Eukaryota</taxon>
        <taxon>Metazoa</taxon>
        <taxon>Cnidaria</taxon>
        <taxon>Anthozoa</taxon>
        <taxon>Octocorallia</taxon>
        <taxon>Malacalcyonacea</taxon>
        <taxon>Plexauridae</taxon>
        <taxon>Paramuricea</taxon>
    </lineage>
</organism>
<sequence>MAGLQDEQNHTNMATESDDEVEKISLGVRTKFQVCLNGAHNLDCGKNEGKVTKHFRPVNNEQGPKNLGVKPYFGSGRHGKCGNAVNKSVPDGKMTLIVDDTRFVVERNKFDSRPNTMLARMFSPSTDYGQKNDKGEFVVAQGVSSNVFKSILDYYSVGIIHCPPTVPIQELREACDYLLIPFNATVIKCHNLRDLLHEFSNDGAREQFRKYLEIDIVPLMVQAAKMGRRECHVVILTNDDVVEWDEEYPPSTGEEDTQIIYSSDLNGFFKYFENRDVAKEVLKERGLKKIRLGNE</sequence>
<comment type="subcellular location">
    <subcellularLocation>
        <location evidence="1">Cytoplasm</location>
    </subcellularLocation>
</comment>
<dbReference type="PANTHER" id="PTHR21637:SF0">
    <property type="entry name" value="AT10158P"/>
    <property type="match status" value="1"/>
</dbReference>
<dbReference type="OrthoDB" id="10034757at2759"/>
<dbReference type="GO" id="GO:0042327">
    <property type="term" value="P:positive regulation of phosphorylation"/>
    <property type="evidence" value="ECO:0007669"/>
    <property type="project" value="TreeGrafter"/>
</dbReference>
<dbReference type="GO" id="GO:0005737">
    <property type="term" value="C:cytoplasm"/>
    <property type="evidence" value="ECO:0007669"/>
    <property type="project" value="UniProtKB-SubCell"/>
</dbReference>
<dbReference type="InterPro" id="IPR011333">
    <property type="entry name" value="SKP1/BTB/POZ_sf"/>
</dbReference>
<dbReference type="InterPro" id="IPR039886">
    <property type="entry name" value="BTBD10/KCTD20"/>
</dbReference>
<evidence type="ECO:0000313" key="3">
    <source>
        <dbReference type="EMBL" id="CAB4025611.1"/>
    </source>
</evidence>
<dbReference type="AlphaFoldDB" id="A0A7D9JAN1"/>
<reference evidence="3" key="1">
    <citation type="submission" date="2020-04" db="EMBL/GenBank/DDBJ databases">
        <authorList>
            <person name="Alioto T."/>
            <person name="Alioto T."/>
            <person name="Gomez Garrido J."/>
        </authorList>
    </citation>
    <scope>NUCLEOTIDE SEQUENCE</scope>
    <source>
        <strain evidence="3">A484AB</strain>
    </source>
</reference>
<evidence type="ECO:0000256" key="1">
    <source>
        <dbReference type="ARBA" id="ARBA00004496"/>
    </source>
</evidence>
<dbReference type="InterPro" id="IPR039885">
    <property type="entry name" value="BTBD10/KCTD20_BTB/POZ"/>
</dbReference>
<keyword evidence="2" id="KW-0963">Cytoplasm</keyword>
<evidence type="ECO:0000313" key="4">
    <source>
        <dbReference type="Proteomes" id="UP001152795"/>
    </source>
</evidence>
<gene>
    <name evidence="3" type="ORF">PACLA_8A004857</name>
</gene>
<dbReference type="Gene3D" id="3.30.710.10">
    <property type="entry name" value="Potassium Channel Kv1.1, Chain A"/>
    <property type="match status" value="1"/>
</dbReference>
<dbReference type="SUPFAM" id="SSF54695">
    <property type="entry name" value="POZ domain"/>
    <property type="match status" value="1"/>
</dbReference>